<gene>
    <name evidence="1" type="primary">RvY_16961-1</name>
    <name evidence="1" type="synonym">RvY_16961.1</name>
    <name evidence="1" type="ORF">RvY_16961</name>
</gene>
<name>A0A1D1W7M5_RAMVA</name>
<evidence type="ECO:0000313" key="1">
    <source>
        <dbReference type="EMBL" id="GAV07079.1"/>
    </source>
</evidence>
<reference evidence="1 2" key="1">
    <citation type="journal article" date="2016" name="Nat. Commun.">
        <title>Extremotolerant tardigrade genome and improved radiotolerance of human cultured cells by tardigrade-unique protein.</title>
        <authorList>
            <person name="Hashimoto T."/>
            <person name="Horikawa D.D."/>
            <person name="Saito Y."/>
            <person name="Kuwahara H."/>
            <person name="Kozuka-Hata H."/>
            <person name="Shin-I T."/>
            <person name="Minakuchi Y."/>
            <person name="Ohishi K."/>
            <person name="Motoyama A."/>
            <person name="Aizu T."/>
            <person name="Enomoto A."/>
            <person name="Kondo K."/>
            <person name="Tanaka S."/>
            <person name="Hara Y."/>
            <person name="Koshikawa S."/>
            <person name="Sagara H."/>
            <person name="Miura T."/>
            <person name="Yokobori S."/>
            <person name="Miyagawa K."/>
            <person name="Suzuki Y."/>
            <person name="Kubo T."/>
            <person name="Oyama M."/>
            <person name="Kohara Y."/>
            <person name="Fujiyama A."/>
            <person name="Arakawa K."/>
            <person name="Katayama T."/>
            <person name="Toyoda A."/>
            <person name="Kunieda T."/>
        </authorList>
    </citation>
    <scope>NUCLEOTIDE SEQUENCE [LARGE SCALE GENOMIC DNA]</scope>
    <source>
        <strain evidence="1 2">YOKOZUNA-1</strain>
    </source>
</reference>
<sequence>MIDDEILQRKDGRLFCNRCTRLLVIQPLVRPLPSADIFLNHLQNPQYTIPLFPISVCCIGEHSNDSLEFCNRRKLR</sequence>
<keyword evidence="2" id="KW-1185">Reference proteome</keyword>
<evidence type="ECO:0000313" key="2">
    <source>
        <dbReference type="Proteomes" id="UP000186922"/>
    </source>
</evidence>
<proteinExistence type="predicted"/>
<accession>A0A1D1W7M5</accession>
<organism evidence="1 2">
    <name type="scientific">Ramazzottius varieornatus</name>
    <name type="common">Water bear</name>
    <name type="synonym">Tardigrade</name>
    <dbReference type="NCBI Taxonomy" id="947166"/>
    <lineage>
        <taxon>Eukaryota</taxon>
        <taxon>Metazoa</taxon>
        <taxon>Ecdysozoa</taxon>
        <taxon>Tardigrada</taxon>
        <taxon>Eutardigrada</taxon>
        <taxon>Parachela</taxon>
        <taxon>Hypsibioidea</taxon>
        <taxon>Ramazzottiidae</taxon>
        <taxon>Ramazzottius</taxon>
    </lineage>
</organism>
<dbReference type="AlphaFoldDB" id="A0A1D1W7M5"/>
<protein>
    <submittedName>
        <fullName evidence="1">Uncharacterized protein</fullName>
    </submittedName>
</protein>
<dbReference type="Proteomes" id="UP000186922">
    <property type="component" value="Unassembled WGS sequence"/>
</dbReference>
<comment type="caution">
    <text evidence="1">The sequence shown here is derived from an EMBL/GenBank/DDBJ whole genome shotgun (WGS) entry which is preliminary data.</text>
</comment>
<dbReference type="EMBL" id="BDGG01000014">
    <property type="protein sequence ID" value="GAV07079.1"/>
    <property type="molecule type" value="Genomic_DNA"/>
</dbReference>